<comment type="caution">
    <text evidence="2">The sequence shown here is derived from an EMBL/GenBank/DDBJ whole genome shotgun (WGS) entry which is preliminary data.</text>
</comment>
<dbReference type="SUPFAM" id="SSF50249">
    <property type="entry name" value="Nucleic acid-binding proteins"/>
    <property type="match status" value="1"/>
</dbReference>
<reference evidence="2 3" key="1">
    <citation type="submission" date="2023-09" db="EMBL/GenBank/DDBJ databases">
        <title>Xinfangfangia sedmenti sp. nov., isolated the sedment.</title>
        <authorList>
            <person name="Xu L."/>
        </authorList>
    </citation>
    <scope>NUCLEOTIDE SEQUENCE [LARGE SCALE GENOMIC DNA]</scope>
    <source>
        <strain evidence="2 3">LG-4</strain>
    </source>
</reference>
<gene>
    <name evidence="2" type="ORF">RGD00_11225</name>
</gene>
<evidence type="ECO:0000313" key="3">
    <source>
        <dbReference type="Proteomes" id="UP001247754"/>
    </source>
</evidence>
<organism evidence="2 3">
    <name type="scientific">Ruixingdingia sedimenti</name>
    <dbReference type="NCBI Taxonomy" id="3073604"/>
    <lineage>
        <taxon>Bacteria</taxon>
        <taxon>Pseudomonadati</taxon>
        <taxon>Pseudomonadota</taxon>
        <taxon>Alphaproteobacteria</taxon>
        <taxon>Rhodobacterales</taxon>
        <taxon>Paracoccaceae</taxon>
        <taxon>Ruixingdingia</taxon>
    </lineage>
</organism>
<protein>
    <submittedName>
        <fullName evidence="2">Uncharacterized protein</fullName>
    </submittedName>
</protein>
<dbReference type="EMBL" id="JAVKPH010000011">
    <property type="protein sequence ID" value="MDR5653181.1"/>
    <property type="molecule type" value="Genomic_DNA"/>
</dbReference>
<proteinExistence type="predicted"/>
<keyword evidence="3" id="KW-1185">Reference proteome</keyword>
<sequence>MADLTTDSAGAPRLRGARDPASGACHFPFRPLSTDGSLRPCTEIALSDRGILYTWTRFAGRFYGQVDLPEAVRIQTELGEGPHDIGAPYRLDIAPDGAGWRFVRD</sequence>
<evidence type="ECO:0000313" key="2">
    <source>
        <dbReference type="EMBL" id="MDR5653181.1"/>
    </source>
</evidence>
<dbReference type="RefSeq" id="WP_310457423.1">
    <property type="nucleotide sequence ID" value="NZ_JAVKPH010000011.1"/>
</dbReference>
<evidence type="ECO:0000256" key="1">
    <source>
        <dbReference type="SAM" id="MobiDB-lite"/>
    </source>
</evidence>
<feature type="region of interest" description="Disordered" evidence="1">
    <location>
        <begin position="1"/>
        <end position="21"/>
    </location>
</feature>
<dbReference type="InterPro" id="IPR012340">
    <property type="entry name" value="NA-bd_OB-fold"/>
</dbReference>
<name>A0ABU1F8I9_9RHOB</name>
<accession>A0ABU1F8I9</accession>
<dbReference type="Proteomes" id="UP001247754">
    <property type="component" value="Unassembled WGS sequence"/>
</dbReference>